<dbReference type="PROSITE" id="PS51257">
    <property type="entry name" value="PROKAR_LIPOPROTEIN"/>
    <property type="match status" value="1"/>
</dbReference>
<proteinExistence type="predicted"/>
<feature type="region of interest" description="Disordered" evidence="1">
    <location>
        <begin position="244"/>
        <end position="283"/>
    </location>
</feature>
<dbReference type="RefSeq" id="WP_250927539.1">
    <property type="nucleotide sequence ID" value="NZ_JAMQBK010000014.1"/>
</dbReference>
<comment type="caution">
    <text evidence="3">The sequence shown here is derived from an EMBL/GenBank/DDBJ whole genome shotgun (WGS) entry which is preliminary data.</text>
</comment>
<evidence type="ECO:0000256" key="2">
    <source>
        <dbReference type="SAM" id="SignalP"/>
    </source>
</evidence>
<evidence type="ECO:0000313" key="4">
    <source>
        <dbReference type="Proteomes" id="UP001202961"/>
    </source>
</evidence>
<gene>
    <name evidence="3" type="ORF">NB063_04450</name>
</gene>
<feature type="compositionally biased region" description="Polar residues" evidence="1">
    <location>
        <begin position="314"/>
        <end position="325"/>
    </location>
</feature>
<feature type="signal peptide" evidence="2">
    <location>
        <begin position="1"/>
        <end position="24"/>
    </location>
</feature>
<feature type="compositionally biased region" description="Acidic residues" evidence="1">
    <location>
        <begin position="244"/>
        <end position="258"/>
    </location>
</feature>
<organism evidence="3 4">
    <name type="scientific">Aporhodopirellula aestuarii</name>
    <dbReference type="NCBI Taxonomy" id="2950107"/>
    <lineage>
        <taxon>Bacteria</taxon>
        <taxon>Pseudomonadati</taxon>
        <taxon>Planctomycetota</taxon>
        <taxon>Planctomycetia</taxon>
        <taxon>Pirellulales</taxon>
        <taxon>Pirellulaceae</taxon>
        <taxon>Aporhodopirellula</taxon>
    </lineage>
</organism>
<protein>
    <recommendedName>
        <fullName evidence="5">HEAT repeat domain-containing protein</fullName>
    </recommendedName>
</protein>
<evidence type="ECO:0008006" key="5">
    <source>
        <dbReference type="Google" id="ProtNLM"/>
    </source>
</evidence>
<keyword evidence="4" id="KW-1185">Reference proteome</keyword>
<reference evidence="3 4" key="1">
    <citation type="journal article" date="2022" name="Syst. Appl. Microbiol.">
        <title>Rhodopirellula aestuarii sp. nov., a novel member of the genus Rhodopirellula isolated from brackish sediments collected in the Tagus River estuary, Portugal.</title>
        <authorList>
            <person name="Vitorino I.R."/>
            <person name="Klimek D."/>
            <person name="Calusinska M."/>
            <person name="Lobo-da-Cunha A."/>
            <person name="Vasconcelos V."/>
            <person name="Lage O.M."/>
        </authorList>
    </citation>
    <scope>NUCLEOTIDE SEQUENCE [LARGE SCALE GENOMIC DNA]</scope>
    <source>
        <strain evidence="3 4">ICT_H3.1</strain>
    </source>
</reference>
<accession>A0ABT0TZ41</accession>
<sequence>MSRTRQPVSLFASLALLISAAGCAMVPPAPTETPIVPQTSANLADTTIVAIQPAPGPARPVPNLLDLTGVTHILESVSGCVVGSVQHFQYKLGGRFPGLEGAPPLLAITDPANLSEQSSPAVKVAAKVKAEEDAAQQKIKGIQYLASLGCGGCYPDVEEALLAALDDCTEAVRFEAAKGIRSTVGSACVFCKADACCGSAVRKKLKKVAYDIDKNGCFDEPSERVRRQARLALCGCCGDDSIEELPEEGPEEGPEESTDPAAEVGADPVPGGTVASSLGGDSGSLDVHQIGAVDFATPQRLPDVEESAHPRSGVGSSSQRPTSITKPAVWSKKETPAIAVAWTRPPSQMKVSWEEITIDPQEFDSVERARQIMVFLKSKADGKDLEKPEFTADEISVRRFELTSVDEIRWNEKQSYLKKLPVGKTSPILTRDHRWYLLRVLSRADQ</sequence>
<evidence type="ECO:0000256" key="1">
    <source>
        <dbReference type="SAM" id="MobiDB-lite"/>
    </source>
</evidence>
<feature type="chain" id="PRO_5047135608" description="HEAT repeat domain-containing protein" evidence="2">
    <location>
        <begin position="25"/>
        <end position="446"/>
    </location>
</feature>
<keyword evidence="2" id="KW-0732">Signal</keyword>
<evidence type="ECO:0000313" key="3">
    <source>
        <dbReference type="EMBL" id="MCM2369868.1"/>
    </source>
</evidence>
<feature type="region of interest" description="Disordered" evidence="1">
    <location>
        <begin position="304"/>
        <end position="330"/>
    </location>
</feature>
<dbReference type="EMBL" id="JAMQBK010000014">
    <property type="protein sequence ID" value="MCM2369868.1"/>
    <property type="molecule type" value="Genomic_DNA"/>
</dbReference>
<dbReference type="Proteomes" id="UP001202961">
    <property type="component" value="Unassembled WGS sequence"/>
</dbReference>
<name>A0ABT0TZ41_9BACT</name>